<feature type="compositionally biased region" description="Acidic residues" evidence="11">
    <location>
        <begin position="288"/>
        <end position="297"/>
    </location>
</feature>
<dbReference type="InterPro" id="IPR003439">
    <property type="entry name" value="ABC_transporter-like_ATP-bd"/>
</dbReference>
<keyword evidence="14" id="KW-1185">Reference proteome</keyword>
<dbReference type="EMBL" id="JACBYR010000001">
    <property type="protein sequence ID" value="NYE84002.1"/>
    <property type="molecule type" value="Genomic_DNA"/>
</dbReference>
<protein>
    <recommendedName>
        <fullName evidence="3">Cell division ATP-binding protein FtsE</fullName>
    </recommendedName>
</protein>
<evidence type="ECO:0000256" key="10">
    <source>
        <dbReference type="ARBA" id="ARBA00023136"/>
    </source>
</evidence>
<feature type="region of interest" description="Disordered" evidence="11">
    <location>
        <begin position="259"/>
        <end position="297"/>
    </location>
</feature>
<evidence type="ECO:0000256" key="2">
    <source>
        <dbReference type="ARBA" id="ARBA00005417"/>
    </source>
</evidence>
<dbReference type="FunFam" id="3.40.50.300:FF:000056">
    <property type="entry name" value="Cell division ATP-binding protein FtsE"/>
    <property type="match status" value="1"/>
</dbReference>
<organism evidence="13 14">
    <name type="scientific">Pigmentiphaga litoralis</name>
    <dbReference type="NCBI Taxonomy" id="516702"/>
    <lineage>
        <taxon>Bacteria</taxon>
        <taxon>Pseudomonadati</taxon>
        <taxon>Pseudomonadota</taxon>
        <taxon>Betaproteobacteria</taxon>
        <taxon>Burkholderiales</taxon>
        <taxon>Alcaligenaceae</taxon>
        <taxon>Pigmentiphaga</taxon>
    </lineage>
</organism>
<dbReference type="GO" id="GO:0006865">
    <property type="term" value="P:amino acid transport"/>
    <property type="evidence" value="ECO:0007669"/>
    <property type="project" value="UniProtKB-KW"/>
</dbReference>
<comment type="similarity">
    <text evidence="2">Belongs to the ABC transporter superfamily.</text>
</comment>
<keyword evidence="6" id="KW-0547">Nucleotide-binding</keyword>
<evidence type="ECO:0000259" key="12">
    <source>
        <dbReference type="PROSITE" id="PS50893"/>
    </source>
</evidence>
<evidence type="ECO:0000256" key="1">
    <source>
        <dbReference type="ARBA" id="ARBA00002579"/>
    </source>
</evidence>
<dbReference type="PROSITE" id="PS00211">
    <property type="entry name" value="ABC_TRANSPORTER_1"/>
    <property type="match status" value="1"/>
</dbReference>
<dbReference type="InterPro" id="IPR050086">
    <property type="entry name" value="MetN_ABC_transporter-like"/>
</dbReference>
<dbReference type="Pfam" id="PF00005">
    <property type="entry name" value="ABC_tran"/>
    <property type="match status" value="1"/>
</dbReference>
<dbReference type="RefSeq" id="WP_179587743.1">
    <property type="nucleotide sequence ID" value="NZ_JACBYR010000001.1"/>
</dbReference>
<dbReference type="PANTHER" id="PTHR43166:SF30">
    <property type="entry name" value="METHIONINE IMPORT ATP-BINDING PROTEIN METN"/>
    <property type="match status" value="1"/>
</dbReference>
<accession>A0A7Y9LMU4</accession>
<evidence type="ECO:0000256" key="9">
    <source>
        <dbReference type="ARBA" id="ARBA00022970"/>
    </source>
</evidence>
<evidence type="ECO:0000256" key="5">
    <source>
        <dbReference type="ARBA" id="ARBA00022475"/>
    </source>
</evidence>
<dbReference type="AlphaFoldDB" id="A0A7Y9LMU4"/>
<dbReference type="InterPro" id="IPR041701">
    <property type="entry name" value="MetN_ABC"/>
</dbReference>
<keyword evidence="4" id="KW-0813">Transport</keyword>
<dbReference type="PANTHER" id="PTHR43166">
    <property type="entry name" value="AMINO ACID IMPORT ATP-BINDING PROTEIN"/>
    <property type="match status" value="1"/>
</dbReference>
<proteinExistence type="inferred from homology"/>
<dbReference type="SMART" id="SM00382">
    <property type="entry name" value="AAA"/>
    <property type="match status" value="1"/>
</dbReference>
<sequence length="297" mass="32007">MGNDVRAAAPGAPLIRLQSVCKSFVLPGKQMFQAVDDVSLSIARGEVFGLVGKSGAGKSTLMRLINLLERPDSGAVYVGDDDLTRLSKRALRDMRQTIGMIFQQFNLLQNATVFDNVAFPLKIHGVRDKDAVARRVRECLDIVGLSEKADSYPAQLSGGQKQRVAIARALAPRPAVLLCDEPTSALDPETTRAVLATLRDINAKLGVTIVIVTHELSVVRALCTQVAVVEEGKVVEQFALSDPPDTPRRTQLGRELGALRKARAIDPESGDDAGLTAHDRLDASDLAVDTELEPPRV</sequence>
<dbReference type="GO" id="GO:0016887">
    <property type="term" value="F:ATP hydrolysis activity"/>
    <property type="evidence" value="ECO:0007669"/>
    <property type="project" value="InterPro"/>
</dbReference>
<gene>
    <name evidence="13" type="ORF">FHW18_003273</name>
</gene>
<keyword evidence="8" id="KW-1278">Translocase</keyword>
<evidence type="ECO:0000256" key="8">
    <source>
        <dbReference type="ARBA" id="ARBA00022967"/>
    </source>
</evidence>
<dbReference type="Proteomes" id="UP000542125">
    <property type="component" value="Unassembled WGS sequence"/>
</dbReference>
<feature type="domain" description="ABC transporter" evidence="12">
    <location>
        <begin position="15"/>
        <end position="256"/>
    </location>
</feature>
<evidence type="ECO:0000256" key="3">
    <source>
        <dbReference type="ARBA" id="ARBA00020019"/>
    </source>
</evidence>
<evidence type="ECO:0000256" key="6">
    <source>
        <dbReference type="ARBA" id="ARBA00022741"/>
    </source>
</evidence>
<keyword evidence="9" id="KW-0029">Amino-acid transport</keyword>
<evidence type="ECO:0000256" key="7">
    <source>
        <dbReference type="ARBA" id="ARBA00022840"/>
    </source>
</evidence>
<name>A0A7Y9LMU4_9BURK</name>
<dbReference type="InterPro" id="IPR027417">
    <property type="entry name" value="P-loop_NTPase"/>
</dbReference>
<dbReference type="InterPro" id="IPR017871">
    <property type="entry name" value="ABC_transporter-like_CS"/>
</dbReference>
<comment type="caution">
    <text evidence="13">The sequence shown here is derived from an EMBL/GenBank/DDBJ whole genome shotgun (WGS) entry which is preliminary data.</text>
</comment>
<dbReference type="GO" id="GO:0005524">
    <property type="term" value="F:ATP binding"/>
    <property type="evidence" value="ECO:0007669"/>
    <property type="project" value="UniProtKB-KW"/>
</dbReference>
<dbReference type="InterPro" id="IPR003593">
    <property type="entry name" value="AAA+_ATPase"/>
</dbReference>
<comment type="function">
    <text evidence="1">Part of the ABC transporter FtsEX involved in cellular division. Important for assembly or stability of the septal ring.</text>
</comment>
<keyword evidence="10" id="KW-0472">Membrane</keyword>
<reference evidence="13 14" key="1">
    <citation type="submission" date="2020-07" db="EMBL/GenBank/DDBJ databases">
        <title>Genomic Encyclopedia of Type Strains, Phase IV (KMG-V): Genome sequencing to study the core and pangenomes of soil and plant-associated prokaryotes.</title>
        <authorList>
            <person name="Whitman W."/>
        </authorList>
    </citation>
    <scope>NUCLEOTIDE SEQUENCE [LARGE SCALE GENOMIC DNA]</scope>
    <source>
        <strain evidence="13 14">SAS40</strain>
    </source>
</reference>
<dbReference type="PROSITE" id="PS50893">
    <property type="entry name" value="ABC_TRANSPORTER_2"/>
    <property type="match status" value="1"/>
</dbReference>
<keyword evidence="5" id="KW-1003">Cell membrane</keyword>
<evidence type="ECO:0000313" key="14">
    <source>
        <dbReference type="Proteomes" id="UP000542125"/>
    </source>
</evidence>
<dbReference type="Gene3D" id="3.40.50.300">
    <property type="entry name" value="P-loop containing nucleotide triphosphate hydrolases"/>
    <property type="match status" value="1"/>
</dbReference>
<evidence type="ECO:0000313" key="13">
    <source>
        <dbReference type="EMBL" id="NYE84002.1"/>
    </source>
</evidence>
<dbReference type="SUPFAM" id="SSF52540">
    <property type="entry name" value="P-loop containing nucleoside triphosphate hydrolases"/>
    <property type="match status" value="1"/>
</dbReference>
<dbReference type="GO" id="GO:0005886">
    <property type="term" value="C:plasma membrane"/>
    <property type="evidence" value="ECO:0007669"/>
    <property type="project" value="UniProtKB-ARBA"/>
</dbReference>
<evidence type="ECO:0000256" key="11">
    <source>
        <dbReference type="SAM" id="MobiDB-lite"/>
    </source>
</evidence>
<evidence type="ECO:0000256" key="4">
    <source>
        <dbReference type="ARBA" id="ARBA00022448"/>
    </source>
</evidence>
<keyword evidence="7 13" id="KW-0067">ATP-binding</keyword>
<dbReference type="CDD" id="cd03258">
    <property type="entry name" value="ABC_MetN_methionine_transporter"/>
    <property type="match status" value="1"/>
</dbReference>